<dbReference type="Gene3D" id="2.40.128.110">
    <property type="entry name" value="Lipid/polyisoprenoid-binding, YceI-like"/>
    <property type="match status" value="1"/>
</dbReference>
<keyword evidence="1" id="KW-0732">Signal</keyword>
<dbReference type="PANTHER" id="PTHR34406:SF1">
    <property type="entry name" value="PROTEIN YCEI"/>
    <property type="match status" value="1"/>
</dbReference>
<organism evidence="3 4">
    <name type="scientific">Rapidithrix thailandica</name>
    <dbReference type="NCBI Taxonomy" id="413964"/>
    <lineage>
        <taxon>Bacteria</taxon>
        <taxon>Pseudomonadati</taxon>
        <taxon>Bacteroidota</taxon>
        <taxon>Cytophagia</taxon>
        <taxon>Cytophagales</taxon>
        <taxon>Flammeovirgaceae</taxon>
        <taxon>Rapidithrix</taxon>
    </lineage>
</organism>
<accession>A0AAW9S451</accession>
<gene>
    <name evidence="3" type="ORF">AAG747_23655</name>
</gene>
<dbReference type="Proteomes" id="UP001403385">
    <property type="component" value="Unassembled WGS sequence"/>
</dbReference>
<evidence type="ECO:0000313" key="3">
    <source>
        <dbReference type="EMBL" id="MEN7550937.1"/>
    </source>
</evidence>
<feature type="signal peptide" evidence="1">
    <location>
        <begin position="1"/>
        <end position="20"/>
    </location>
</feature>
<proteinExistence type="predicted"/>
<comment type="caution">
    <text evidence="3">The sequence shown here is derived from an EMBL/GenBank/DDBJ whole genome shotgun (WGS) entry which is preliminary data.</text>
</comment>
<dbReference type="SUPFAM" id="SSF101874">
    <property type="entry name" value="YceI-like"/>
    <property type="match status" value="1"/>
</dbReference>
<dbReference type="InterPro" id="IPR007372">
    <property type="entry name" value="Lipid/polyisoprenoid-bd_YceI"/>
</dbReference>
<dbReference type="PANTHER" id="PTHR34406">
    <property type="entry name" value="PROTEIN YCEI"/>
    <property type="match status" value="1"/>
</dbReference>
<reference evidence="3 4" key="1">
    <citation type="submission" date="2024-04" db="EMBL/GenBank/DDBJ databases">
        <title>Novel genus in family Flammeovirgaceae.</title>
        <authorList>
            <person name="Nguyen T.H."/>
            <person name="Vuong T.Q."/>
            <person name="Le H."/>
            <person name="Kim S.-G."/>
        </authorList>
    </citation>
    <scope>NUCLEOTIDE SEQUENCE [LARGE SCALE GENOMIC DNA]</scope>
    <source>
        <strain evidence="3 4">JCM 23209</strain>
    </source>
</reference>
<evidence type="ECO:0000259" key="2">
    <source>
        <dbReference type="Pfam" id="PF04264"/>
    </source>
</evidence>
<dbReference type="EMBL" id="JBDKWZ010000018">
    <property type="protein sequence ID" value="MEN7550937.1"/>
    <property type="molecule type" value="Genomic_DNA"/>
</dbReference>
<dbReference type="AlphaFoldDB" id="A0AAW9S451"/>
<evidence type="ECO:0000256" key="1">
    <source>
        <dbReference type="SAM" id="SignalP"/>
    </source>
</evidence>
<dbReference type="PROSITE" id="PS51257">
    <property type="entry name" value="PROKAR_LIPOPROTEIN"/>
    <property type="match status" value="1"/>
</dbReference>
<dbReference type="Pfam" id="PF04264">
    <property type="entry name" value="YceI"/>
    <property type="match status" value="1"/>
</dbReference>
<evidence type="ECO:0000313" key="4">
    <source>
        <dbReference type="Proteomes" id="UP001403385"/>
    </source>
</evidence>
<dbReference type="InterPro" id="IPR036761">
    <property type="entry name" value="TTHA0802/YceI-like_sf"/>
</dbReference>
<keyword evidence="4" id="KW-1185">Reference proteome</keyword>
<protein>
    <submittedName>
        <fullName evidence="3">YceI family protein</fullName>
    </submittedName>
</protein>
<sequence>MKTNILMLLVLVVSCMHSFAQSMEKQTMIDRNGTTSFFSVAPLENIVAVNNQVLAAINLQKGTVAVSMLMRGFRFKKTLMEEHFNENYVESDKYPKATFQGTIKDFTLLPFDQNGSFEAVVEGEVSLHGVTQPLSTEVQFTLTDKFVQASTTFELVVADFEIKIPQLVVNNIAKKVEVQSRFNFSKKK</sequence>
<feature type="chain" id="PRO_5043824533" evidence="1">
    <location>
        <begin position="21"/>
        <end position="188"/>
    </location>
</feature>
<name>A0AAW9S451_9BACT</name>
<dbReference type="RefSeq" id="WP_346823719.1">
    <property type="nucleotide sequence ID" value="NZ_JBDKWZ010000018.1"/>
</dbReference>
<feature type="domain" description="Lipid/polyisoprenoid-binding YceI-like" evidence="2">
    <location>
        <begin position="51"/>
        <end position="183"/>
    </location>
</feature>